<accession>A0A7G9V151</accession>
<organism evidence="1 2">
    <name type="scientific">Pseudomonas phage phiPsa267</name>
    <dbReference type="NCBI Taxonomy" id="1460361"/>
    <lineage>
        <taxon>Viruses</taxon>
        <taxon>Duplodnaviria</taxon>
        <taxon>Heunggongvirae</taxon>
        <taxon>Uroviricota</taxon>
        <taxon>Caudoviricetes</taxon>
        <taxon>Vandenendeviridae</taxon>
        <taxon>Gorskivirinae</taxon>
        <taxon>Otagovirus</taxon>
        <taxon>Otagovirus psa267</taxon>
    </lineage>
</organism>
<name>A0A7G9V151_9CAUD</name>
<dbReference type="EMBL" id="MT670417">
    <property type="protein sequence ID" value="QNO00007.1"/>
    <property type="molecule type" value="Genomic_DNA"/>
</dbReference>
<reference evidence="1 2" key="1">
    <citation type="submission" date="2020-06" db="EMBL/GenBank/DDBJ databases">
        <title>Characterization of Pseudomonas phiPsa374-like phages.</title>
        <authorList>
            <person name="Warring S."/>
            <person name="Malone L.M."/>
            <person name="Easingwood R.A."/>
            <person name="Rigano L."/>
            <person name="Frampton R.A."/>
            <person name="Lopez Acedo E."/>
            <person name="Templeton M.D."/>
            <person name="Kleffmann T."/>
            <person name="Bostina M."/>
            <person name="Fineran P.C."/>
        </authorList>
    </citation>
    <scope>NUCLEOTIDE SEQUENCE [LARGE SCALE GENOMIC DNA]</scope>
</reference>
<proteinExistence type="predicted"/>
<dbReference type="Proteomes" id="UP000516074">
    <property type="component" value="Segment"/>
</dbReference>
<evidence type="ECO:0000313" key="2">
    <source>
        <dbReference type="Proteomes" id="UP000516074"/>
    </source>
</evidence>
<sequence>MADTTTPDARVAYYAKEQVRILKLKLAAFRECLRTTTIPKRKMFLEARIEELTTALFERTGTRY</sequence>
<gene>
    <name evidence="1" type="ORF">phiPsa267_156</name>
</gene>
<keyword evidence="2" id="KW-1185">Reference proteome</keyword>
<evidence type="ECO:0000313" key="1">
    <source>
        <dbReference type="EMBL" id="QNO00007.1"/>
    </source>
</evidence>
<protein>
    <submittedName>
        <fullName evidence="1">Uncharacterized protein</fullName>
    </submittedName>
</protein>